<reference evidence="2" key="1">
    <citation type="submission" date="2016-03" db="EMBL/GenBank/DDBJ databases">
        <authorList>
            <person name="Ma C."/>
            <person name="Zhou S."/>
            <person name="Yang G."/>
        </authorList>
    </citation>
    <scope>NUCLEOTIDE SEQUENCE [LARGE SCALE GENOMIC DNA]</scope>
    <source>
        <strain evidence="2">SgZ-1</strain>
    </source>
</reference>
<dbReference type="Proteomes" id="UP000036902">
    <property type="component" value="Chromosome"/>
</dbReference>
<dbReference type="Pfam" id="PF08889">
    <property type="entry name" value="WbqC"/>
    <property type="match status" value="1"/>
</dbReference>
<evidence type="ECO:0000313" key="1">
    <source>
        <dbReference type="EMBL" id="AMO35705.1"/>
    </source>
</evidence>
<keyword evidence="2" id="KW-1185">Reference proteome</keyword>
<dbReference type="STRING" id="1134435.AC731_001320"/>
<dbReference type="RefSeq" id="WP_048708778.1">
    <property type="nucleotide sequence ID" value="NZ_CP014646.1"/>
</dbReference>
<evidence type="ECO:0000313" key="2">
    <source>
        <dbReference type="Proteomes" id="UP000036902"/>
    </source>
</evidence>
<proteinExistence type="predicted"/>
<name>A0A140ID80_9RHOO</name>
<evidence type="ECO:0008006" key="3">
    <source>
        <dbReference type="Google" id="ProtNLM"/>
    </source>
</evidence>
<protein>
    <recommendedName>
        <fullName evidence="3">Glycine transferase</fullName>
    </recommendedName>
</protein>
<organism evidence="1 2">
    <name type="scientific">Thauera humireducens</name>
    <dbReference type="NCBI Taxonomy" id="1134435"/>
    <lineage>
        <taxon>Bacteria</taxon>
        <taxon>Pseudomonadati</taxon>
        <taxon>Pseudomonadota</taxon>
        <taxon>Betaproteobacteria</taxon>
        <taxon>Rhodocyclales</taxon>
        <taxon>Zoogloeaceae</taxon>
        <taxon>Thauera</taxon>
    </lineage>
</organism>
<dbReference type="EMBL" id="CP014646">
    <property type="protein sequence ID" value="AMO35705.1"/>
    <property type="molecule type" value="Genomic_DNA"/>
</dbReference>
<sequence length="243" mass="27959">MKLGIMQPYPFPYIGYFELMAQVDQWVAFDIVQYNRRSWMNRNRILHPTCGWQYFCIPVQKMPHGTALSAIRLVARGEAERRLLAQFQHYRRHAPHFHGVIDLVRDTFSRPDTDTLVGLNLASLAAVAERLGISFAPQRCSQLGFTIDDVEHAGQWALRIAARLGAKAYLNPPGGRDIFHPEEWAAKEIALEFTEMNDLRYDCSPYAFEPNLSILDVLMWCSPNDIGTYLRHLRSEAPRHESD</sequence>
<dbReference type="KEGG" id="thu:AC731_001320"/>
<dbReference type="AlphaFoldDB" id="A0A140ID80"/>
<dbReference type="InterPro" id="IPR014985">
    <property type="entry name" value="WbqC"/>
</dbReference>
<gene>
    <name evidence="1" type="ORF">AC731_001320</name>
</gene>
<accession>A0A140ID80</accession>